<accession>A0A165NJS4</accession>
<keyword evidence="2" id="KW-1185">Reference proteome</keyword>
<evidence type="ECO:0000313" key="2">
    <source>
        <dbReference type="Proteomes" id="UP000076761"/>
    </source>
</evidence>
<name>A0A165NJS4_9AGAM</name>
<proteinExistence type="predicted"/>
<evidence type="ECO:0000313" key="1">
    <source>
        <dbReference type="EMBL" id="KZT19743.1"/>
    </source>
</evidence>
<dbReference type="InParanoid" id="A0A165NJS4"/>
<protein>
    <submittedName>
        <fullName evidence="1">Uncharacterized protein</fullName>
    </submittedName>
</protein>
<sequence length="145" mass="16632">MTVRIWSFPWLETMRTERNYKTSWGNRLQSFTSGSFGEIVALLQLGAGVVHHLAGMKGIAHKDSDFLLELNLNLQSPRTNFASCEISYEEFRHGLEARFRILLYMDLTCVIMAQATQCDMKLVLQDIYELRHITVPSLGYGWDGL</sequence>
<dbReference type="EMBL" id="KV425634">
    <property type="protein sequence ID" value="KZT19743.1"/>
    <property type="molecule type" value="Genomic_DNA"/>
</dbReference>
<dbReference type="Proteomes" id="UP000076761">
    <property type="component" value="Unassembled WGS sequence"/>
</dbReference>
<gene>
    <name evidence="1" type="ORF">NEOLEDRAFT_1172890</name>
</gene>
<feature type="non-terminal residue" evidence="1">
    <location>
        <position position="145"/>
    </location>
</feature>
<organism evidence="1 2">
    <name type="scientific">Neolentinus lepideus HHB14362 ss-1</name>
    <dbReference type="NCBI Taxonomy" id="1314782"/>
    <lineage>
        <taxon>Eukaryota</taxon>
        <taxon>Fungi</taxon>
        <taxon>Dikarya</taxon>
        <taxon>Basidiomycota</taxon>
        <taxon>Agaricomycotina</taxon>
        <taxon>Agaricomycetes</taxon>
        <taxon>Gloeophyllales</taxon>
        <taxon>Gloeophyllaceae</taxon>
        <taxon>Neolentinus</taxon>
    </lineage>
</organism>
<reference evidence="1 2" key="1">
    <citation type="journal article" date="2016" name="Mol. Biol. Evol.">
        <title>Comparative Genomics of Early-Diverging Mushroom-Forming Fungi Provides Insights into the Origins of Lignocellulose Decay Capabilities.</title>
        <authorList>
            <person name="Nagy L.G."/>
            <person name="Riley R."/>
            <person name="Tritt A."/>
            <person name="Adam C."/>
            <person name="Daum C."/>
            <person name="Floudas D."/>
            <person name="Sun H."/>
            <person name="Yadav J.S."/>
            <person name="Pangilinan J."/>
            <person name="Larsson K.H."/>
            <person name="Matsuura K."/>
            <person name="Barry K."/>
            <person name="Labutti K."/>
            <person name="Kuo R."/>
            <person name="Ohm R.A."/>
            <person name="Bhattacharya S.S."/>
            <person name="Shirouzu T."/>
            <person name="Yoshinaga Y."/>
            <person name="Martin F.M."/>
            <person name="Grigoriev I.V."/>
            <person name="Hibbett D.S."/>
        </authorList>
    </citation>
    <scope>NUCLEOTIDE SEQUENCE [LARGE SCALE GENOMIC DNA]</scope>
    <source>
        <strain evidence="1 2">HHB14362 ss-1</strain>
    </source>
</reference>
<dbReference type="AlphaFoldDB" id="A0A165NJS4"/>